<evidence type="ECO:0000313" key="1">
    <source>
        <dbReference type="EMBL" id="DAD92784.1"/>
    </source>
</evidence>
<dbReference type="Gene3D" id="2.20.230.10">
    <property type="entry name" value="Resuscitation-promoting factor rpfb"/>
    <property type="match status" value="1"/>
</dbReference>
<name>A0A8S5NF09_9CAUD</name>
<protein>
    <recommendedName>
        <fullName evidence="2">DUF3761 domain-containing protein</fullName>
    </recommendedName>
</protein>
<accession>A0A8S5NF09</accession>
<reference evidence="1" key="1">
    <citation type="journal article" date="2021" name="Proc. Natl. Acad. Sci. U.S.A.">
        <title>A Catalog of Tens of Thousands of Viruses from Human Metagenomes Reveals Hidden Associations with Chronic Diseases.</title>
        <authorList>
            <person name="Tisza M.J."/>
            <person name="Buck C.B."/>
        </authorList>
    </citation>
    <scope>NUCLEOTIDE SEQUENCE</scope>
    <source>
        <strain evidence="1">CtEFi15</strain>
    </source>
</reference>
<sequence length="155" mass="16729">MVSKDKIIKSTVGAVIGVAAVAGMAGAANNSQPQQTIAPVVQPVTYSDCRTEEIPFETQYEGETGQYGHTETIKQQGVAGSKKICKPSKPGYEDKVEVITQPVNHVIIRTPKPAPQPVQQQRYRVGAICRDGWQSHATGRGACSHHGGVSEWLYE</sequence>
<dbReference type="EMBL" id="BK015144">
    <property type="protein sequence ID" value="DAD92784.1"/>
    <property type="molecule type" value="Genomic_DNA"/>
</dbReference>
<evidence type="ECO:0008006" key="2">
    <source>
        <dbReference type="Google" id="ProtNLM"/>
    </source>
</evidence>
<organism evidence="1">
    <name type="scientific">Siphoviridae sp. ctEFi15</name>
    <dbReference type="NCBI Taxonomy" id="2826204"/>
    <lineage>
        <taxon>Viruses</taxon>
        <taxon>Duplodnaviria</taxon>
        <taxon>Heunggongvirae</taxon>
        <taxon>Uroviricota</taxon>
        <taxon>Caudoviricetes</taxon>
    </lineage>
</organism>
<proteinExistence type="predicted"/>